<evidence type="ECO:0000256" key="1">
    <source>
        <dbReference type="SAM" id="MobiDB-lite"/>
    </source>
</evidence>
<dbReference type="InterPro" id="IPR017850">
    <property type="entry name" value="Alkaline_phosphatase_core_sf"/>
</dbReference>
<evidence type="ECO:0000313" key="3">
    <source>
        <dbReference type="Proteomes" id="UP001144372"/>
    </source>
</evidence>
<dbReference type="GO" id="GO:0016787">
    <property type="term" value="F:hydrolase activity"/>
    <property type="evidence" value="ECO:0007669"/>
    <property type="project" value="UniProtKB-ARBA"/>
</dbReference>
<proteinExistence type="predicted"/>
<dbReference type="AlphaFoldDB" id="A0A9W6D2I4"/>
<feature type="compositionally biased region" description="Basic and acidic residues" evidence="1">
    <location>
        <begin position="488"/>
        <end position="501"/>
    </location>
</feature>
<comment type="caution">
    <text evidence="2">The sequence shown here is derived from an EMBL/GenBank/DDBJ whole genome shotgun (WGS) entry which is preliminary data.</text>
</comment>
<dbReference type="PANTHER" id="PTHR10151:SF120">
    <property type="entry name" value="BIS(5'-ADENOSYL)-TRIPHOSPHATASE"/>
    <property type="match status" value="1"/>
</dbReference>
<reference evidence="2" key="1">
    <citation type="submission" date="2022-12" db="EMBL/GenBank/DDBJ databases">
        <title>Reference genome sequencing for broad-spectrum identification of bacterial and archaeal isolates by mass spectrometry.</title>
        <authorList>
            <person name="Sekiguchi Y."/>
            <person name="Tourlousse D.M."/>
        </authorList>
    </citation>
    <scope>NUCLEOTIDE SEQUENCE</scope>
    <source>
        <strain evidence="2">ASRB1</strain>
    </source>
</reference>
<dbReference type="SUPFAM" id="SSF53649">
    <property type="entry name" value="Alkaline phosphatase-like"/>
    <property type="match status" value="1"/>
</dbReference>
<dbReference type="Pfam" id="PF01663">
    <property type="entry name" value="Phosphodiest"/>
    <property type="match status" value="1"/>
</dbReference>
<gene>
    <name evidence="2" type="ORF">DAMNIGENAA_08460</name>
</gene>
<name>A0A9W6D2I4_9BACT</name>
<dbReference type="RefSeq" id="WP_281792418.1">
    <property type="nucleotide sequence ID" value="NZ_BSDR01000001.1"/>
</dbReference>
<evidence type="ECO:0000313" key="2">
    <source>
        <dbReference type="EMBL" id="GLI33413.1"/>
    </source>
</evidence>
<feature type="region of interest" description="Disordered" evidence="1">
    <location>
        <begin position="483"/>
        <end position="507"/>
    </location>
</feature>
<keyword evidence="3" id="KW-1185">Reference proteome</keyword>
<dbReference type="EMBL" id="BSDR01000001">
    <property type="protein sequence ID" value="GLI33413.1"/>
    <property type="molecule type" value="Genomic_DNA"/>
</dbReference>
<accession>A0A9W6D2I4</accession>
<protein>
    <submittedName>
        <fullName evidence="2">Nucleotide pyrophosphatase</fullName>
    </submittedName>
</protein>
<dbReference type="Gene3D" id="3.40.720.10">
    <property type="entry name" value="Alkaline Phosphatase, subunit A"/>
    <property type="match status" value="1"/>
</dbReference>
<dbReference type="Proteomes" id="UP001144372">
    <property type="component" value="Unassembled WGS sequence"/>
</dbReference>
<dbReference type="PANTHER" id="PTHR10151">
    <property type="entry name" value="ECTONUCLEOTIDE PYROPHOSPHATASE/PHOSPHODIESTERASE"/>
    <property type="match status" value="1"/>
</dbReference>
<dbReference type="InterPro" id="IPR002591">
    <property type="entry name" value="Phosphodiest/P_Trfase"/>
</dbReference>
<organism evidence="2 3">
    <name type="scientific">Desulforhabdus amnigena</name>
    <dbReference type="NCBI Taxonomy" id="40218"/>
    <lineage>
        <taxon>Bacteria</taxon>
        <taxon>Pseudomonadati</taxon>
        <taxon>Thermodesulfobacteriota</taxon>
        <taxon>Syntrophobacteria</taxon>
        <taxon>Syntrophobacterales</taxon>
        <taxon>Syntrophobacteraceae</taxon>
        <taxon>Desulforhabdus</taxon>
    </lineage>
</organism>
<sequence length="507" mass="57727">MAKKTMVIGLDGASWTILNTMIAHGHMPTLQAEIENGRAQVLTSTEPPITPSAWTSFQTGLSPEDHHVLGFKELQMKDGRFQSNILFSTNLSVKRIWDILSEHKKRVCILNLPLTYPPFPINGILVSGFPVPSSKTEFTFPEEFKSELFEKIPDFEVMQSGIGASEMGMKIEDMVSRWMKTMSQKTRLARYLLEKEPWDVFMVHIQETDVVQHYLWHCIDPSDPQHTVEDFDKVAKFYANLDKDLSVLIKKGREKGFSIIILSDHGFQRCIYNIKINNWLFKKGYLVLNKDIKRLLISCIKKVFDLPLLYKYRSSIKYSRKSENATNQFLNSVINYEKSTVFVETNATNIAFAHFINNSEEVVKKVLGEIELILDPEGQRIVNEISKVEGRGNAVYKIVFSNGIKAIGTIPSGKSFIEPPIVLKQQVGMHHKDGIIIMDKSLDDFEMPANIFSVPNTIMDLQDIAFDPMPKKECSDLFSAANFTPQPEKAESEKSEIEDQLKSLGYL</sequence>